<organism evidence="1 2">
    <name type="scientific">Thelohanellus kitauei</name>
    <name type="common">Myxosporean</name>
    <dbReference type="NCBI Taxonomy" id="669202"/>
    <lineage>
        <taxon>Eukaryota</taxon>
        <taxon>Metazoa</taxon>
        <taxon>Cnidaria</taxon>
        <taxon>Myxozoa</taxon>
        <taxon>Myxosporea</taxon>
        <taxon>Bivalvulida</taxon>
        <taxon>Platysporina</taxon>
        <taxon>Myxobolidae</taxon>
        <taxon>Thelohanellus</taxon>
    </lineage>
</organism>
<dbReference type="Pfam" id="PF13344">
    <property type="entry name" value="Hydrolase_6"/>
    <property type="match status" value="1"/>
</dbReference>
<reference evidence="1 2" key="1">
    <citation type="journal article" date="2014" name="Genome Biol. Evol.">
        <title>The genome of the myxosporean Thelohanellus kitauei shows adaptations to nutrient acquisition within its fish host.</title>
        <authorList>
            <person name="Yang Y."/>
            <person name="Xiong J."/>
            <person name="Zhou Z."/>
            <person name="Huo F."/>
            <person name="Miao W."/>
            <person name="Ran C."/>
            <person name="Liu Y."/>
            <person name="Zhang J."/>
            <person name="Feng J."/>
            <person name="Wang M."/>
            <person name="Wang M."/>
            <person name="Wang L."/>
            <person name="Yao B."/>
        </authorList>
    </citation>
    <scope>NUCLEOTIDE SEQUENCE [LARGE SCALE GENOMIC DNA]</scope>
    <source>
        <strain evidence="1">Wuqing</strain>
    </source>
</reference>
<sequence length="284" mass="32435">MDIKSSLKDCKTFLLDCDGVLWMNNRIINRSNVAVKALQKQGHSVYFVSNTVFHTSQDILQKLQRFDVKAQIHLKSINFIKSVYVIGPDSIRRELISFGIRAYTHDEITKLESKATKKAPEIGAIVVGLDYGSISKKINRAIEYLKNEDVLYFSTDVEYFGYHTDGPIGLGETLEHVRIKCQRTPELFGKPSSKVFESLSKKFDIDPSTTCMVGDNICTDIVFGKRHNLKTVLVMSGDTNKRDLANYMKYYDDKHEFYLQYHAKPDHVCDDLFGLVQTMHDTAL</sequence>
<dbReference type="PANTHER" id="PTHR19288:SF93">
    <property type="entry name" value="FI11325P-RELATED"/>
    <property type="match status" value="1"/>
</dbReference>
<dbReference type="InterPro" id="IPR006357">
    <property type="entry name" value="HAD-SF_hydro_IIA"/>
</dbReference>
<dbReference type="AlphaFoldDB" id="A0A0C2J0J3"/>
<gene>
    <name evidence="1" type="ORF">RF11_05207</name>
</gene>
<dbReference type="Gene3D" id="3.40.50.1000">
    <property type="entry name" value="HAD superfamily/HAD-like"/>
    <property type="match status" value="2"/>
</dbReference>
<evidence type="ECO:0000313" key="1">
    <source>
        <dbReference type="EMBL" id="KII62577.1"/>
    </source>
</evidence>
<protein>
    <submittedName>
        <fullName evidence="1">Pyridoxal phosphate phosphatase</fullName>
    </submittedName>
</protein>
<evidence type="ECO:0000313" key="2">
    <source>
        <dbReference type="Proteomes" id="UP000031668"/>
    </source>
</evidence>
<dbReference type="GO" id="GO:0005737">
    <property type="term" value="C:cytoplasm"/>
    <property type="evidence" value="ECO:0007669"/>
    <property type="project" value="TreeGrafter"/>
</dbReference>
<dbReference type="GO" id="GO:0016791">
    <property type="term" value="F:phosphatase activity"/>
    <property type="evidence" value="ECO:0007669"/>
    <property type="project" value="TreeGrafter"/>
</dbReference>
<proteinExistence type="predicted"/>
<dbReference type="Pfam" id="PF13242">
    <property type="entry name" value="Hydrolase_like"/>
    <property type="match status" value="1"/>
</dbReference>
<dbReference type="OMA" id="NEDANFH"/>
<dbReference type="EMBL" id="JWZT01004937">
    <property type="protein sequence ID" value="KII62577.1"/>
    <property type="molecule type" value="Genomic_DNA"/>
</dbReference>
<dbReference type="InterPro" id="IPR036412">
    <property type="entry name" value="HAD-like_sf"/>
</dbReference>
<dbReference type="InterPro" id="IPR023214">
    <property type="entry name" value="HAD_sf"/>
</dbReference>
<dbReference type="PANTHER" id="PTHR19288">
    <property type="entry name" value="4-NITROPHENYLPHOSPHATASE-RELATED"/>
    <property type="match status" value="1"/>
</dbReference>
<accession>A0A0C2J0J3</accession>
<comment type="caution">
    <text evidence="1">The sequence shown here is derived from an EMBL/GenBank/DDBJ whole genome shotgun (WGS) entry which is preliminary data.</text>
</comment>
<dbReference type="OrthoDB" id="413953at2759"/>
<keyword evidence="2" id="KW-1185">Reference proteome</keyword>
<name>A0A0C2J0J3_THEKT</name>
<dbReference type="SUPFAM" id="SSF56784">
    <property type="entry name" value="HAD-like"/>
    <property type="match status" value="1"/>
</dbReference>
<dbReference type="NCBIfam" id="TIGR01460">
    <property type="entry name" value="HAD-SF-IIA"/>
    <property type="match status" value="1"/>
</dbReference>
<dbReference type="Proteomes" id="UP000031668">
    <property type="component" value="Unassembled WGS sequence"/>
</dbReference>